<gene>
    <name evidence="5" type="ORF">FCL40_08860</name>
</gene>
<dbReference type="GO" id="GO:0003677">
    <property type="term" value="F:DNA binding"/>
    <property type="evidence" value="ECO:0007669"/>
    <property type="project" value="UniProtKB-UniRule"/>
</dbReference>
<protein>
    <submittedName>
        <fullName evidence="5">TetR/AcrR family transcriptional regulator</fullName>
    </submittedName>
</protein>
<dbReference type="Proteomes" id="UP000305674">
    <property type="component" value="Unassembled WGS sequence"/>
</dbReference>
<proteinExistence type="predicted"/>
<evidence type="ECO:0000256" key="2">
    <source>
        <dbReference type="PROSITE-ProRule" id="PRU00335"/>
    </source>
</evidence>
<dbReference type="PROSITE" id="PS50977">
    <property type="entry name" value="HTH_TETR_2"/>
    <property type="match status" value="1"/>
</dbReference>
<dbReference type="OrthoDB" id="9798857at2"/>
<name>A0A4U1BHD6_9GAMM</name>
<dbReference type="Pfam" id="PF00440">
    <property type="entry name" value="TetR_N"/>
    <property type="match status" value="1"/>
</dbReference>
<organism evidence="5 6">
    <name type="scientific">Ferrimonas sediminicola</name>
    <dbReference type="NCBI Taxonomy" id="2569538"/>
    <lineage>
        <taxon>Bacteria</taxon>
        <taxon>Pseudomonadati</taxon>
        <taxon>Pseudomonadota</taxon>
        <taxon>Gammaproteobacteria</taxon>
        <taxon>Alteromonadales</taxon>
        <taxon>Ferrimonadaceae</taxon>
        <taxon>Ferrimonas</taxon>
    </lineage>
</organism>
<evidence type="ECO:0000313" key="5">
    <source>
        <dbReference type="EMBL" id="TKB49431.1"/>
    </source>
</evidence>
<feature type="domain" description="HTH tetR-type" evidence="4">
    <location>
        <begin position="29"/>
        <end position="89"/>
    </location>
</feature>
<dbReference type="PANTHER" id="PTHR43479:SF7">
    <property type="entry name" value="TETR-FAMILY TRANSCRIPTIONAL REGULATOR"/>
    <property type="match status" value="1"/>
</dbReference>
<dbReference type="Gene3D" id="1.10.357.10">
    <property type="entry name" value="Tetracycline Repressor, domain 2"/>
    <property type="match status" value="1"/>
</dbReference>
<dbReference type="PRINTS" id="PR00455">
    <property type="entry name" value="HTHTETR"/>
</dbReference>
<dbReference type="EMBL" id="SWCI01000004">
    <property type="protein sequence ID" value="TKB49431.1"/>
    <property type="molecule type" value="Genomic_DNA"/>
</dbReference>
<dbReference type="InterPro" id="IPR050624">
    <property type="entry name" value="HTH-type_Tx_Regulator"/>
</dbReference>
<keyword evidence="1 2" id="KW-0238">DNA-binding</keyword>
<evidence type="ECO:0000259" key="4">
    <source>
        <dbReference type="PROSITE" id="PS50977"/>
    </source>
</evidence>
<dbReference type="AlphaFoldDB" id="A0A4U1BHD6"/>
<feature type="region of interest" description="Disordered" evidence="3">
    <location>
        <begin position="1"/>
        <end position="27"/>
    </location>
</feature>
<evidence type="ECO:0000313" key="6">
    <source>
        <dbReference type="Proteomes" id="UP000305674"/>
    </source>
</evidence>
<reference evidence="5 6" key="1">
    <citation type="submission" date="2019-04" db="EMBL/GenBank/DDBJ databases">
        <authorList>
            <person name="Hwang J.C."/>
        </authorList>
    </citation>
    <scope>NUCLEOTIDE SEQUENCE [LARGE SCALE GENOMIC DNA]</scope>
    <source>
        <strain evidence="5 6">IMCC35001</strain>
    </source>
</reference>
<evidence type="ECO:0000256" key="3">
    <source>
        <dbReference type="SAM" id="MobiDB-lite"/>
    </source>
</evidence>
<feature type="DNA-binding region" description="H-T-H motif" evidence="2">
    <location>
        <begin position="52"/>
        <end position="71"/>
    </location>
</feature>
<dbReference type="PANTHER" id="PTHR43479">
    <property type="entry name" value="ACREF/ENVCD OPERON REPRESSOR-RELATED"/>
    <property type="match status" value="1"/>
</dbReference>
<keyword evidence="6" id="KW-1185">Reference proteome</keyword>
<dbReference type="SUPFAM" id="SSF46689">
    <property type="entry name" value="Homeodomain-like"/>
    <property type="match status" value="1"/>
</dbReference>
<evidence type="ECO:0000256" key="1">
    <source>
        <dbReference type="ARBA" id="ARBA00023125"/>
    </source>
</evidence>
<comment type="caution">
    <text evidence="5">The sequence shown here is derived from an EMBL/GenBank/DDBJ whole genome shotgun (WGS) entry which is preliminary data.</text>
</comment>
<dbReference type="InterPro" id="IPR009057">
    <property type="entry name" value="Homeodomain-like_sf"/>
</dbReference>
<sequence length="217" mass="24574">MVPHRSQPRQRAQPVPPENVMQAGQRQKNRTVTRLINAFTGLIGQRHYQELGVAEIAEAADVGRSTFYRHFKSKADLLVGLHRSIFRDLFADLQSSEQWLAETPPPSLERFLEQYQKRSDLRRAVAYRLGADTGYVSRHTRELLTSLVEENLSHCFADKALTLPLPLLAHSIAGSYAWMLTQWLSGKQSYSNDEMALHIHQLSRAAIVAALNSENRG</sequence>
<accession>A0A4U1BHD6</accession>
<dbReference type="InterPro" id="IPR001647">
    <property type="entry name" value="HTH_TetR"/>
</dbReference>